<evidence type="ECO:0000256" key="8">
    <source>
        <dbReference type="ARBA" id="ARBA00022777"/>
    </source>
</evidence>
<dbReference type="PROSITE" id="PS51698">
    <property type="entry name" value="U_BOX"/>
    <property type="match status" value="1"/>
</dbReference>
<dbReference type="SMART" id="SM00220">
    <property type="entry name" value="S_TKc"/>
    <property type="match status" value="1"/>
</dbReference>
<evidence type="ECO:0000256" key="2">
    <source>
        <dbReference type="ARBA" id="ARBA00003861"/>
    </source>
</evidence>
<feature type="non-terminal residue" evidence="16">
    <location>
        <position position="1"/>
    </location>
</feature>
<dbReference type="Gene3D" id="3.40.50.620">
    <property type="entry name" value="HUPs"/>
    <property type="match status" value="1"/>
</dbReference>
<keyword evidence="12" id="KW-0175">Coiled coil</keyword>
<evidence type="ECO:0000259" key="15">
    <source>
        <dbReference type="PROSITE" id="PS51698"/>
    </source>
</evidence>
<dbReference type="InterPro" id="IPR051348">
    <property type="entry name" value="U-box_ubiquitin_ligases"/>
</dbReference>
<protein>
    <recommendedName>
        <fullName evidence="4">RING-type E3 ubiquitin transferase</fullName>
        <ecNumber evidence="4">2.3.2.27</ecNumber>
    </recommendedName>
</protein>
<evidence type="ECO:0000256" key="9">
    <source>
        <dbReference type="ARBA" id="ARBA00022786"/>
    </source>
</evidence>
<reference evidence="17" key="1">
    <citation type="journal article" date="2013" name="Nat. Genet.">
        <title>The Capsella rubella genome and the genomic consequences of rapid mating system evolution.</title>
        <authorList>
            <person name="Slotte T."/>
            <person name="Hazzouri K.M."/>
            <person name="Agren J.A."/>
            <person name="Koenig D."/>
            <person name="Maumus F."/>
            <person name="Guo Y.L."/>
            <person name="Steige K."/>
            <person name="Platts A.E."/>
            <person name="Escobar J.S."/>
            <person name="Newman L.K."/>
            <person name="Wang W."/>
            <person name="Mandakova T."/>
            <person name="Vello E."/>
            <person name="Smith L.M."/>
            <person name="Henz S.R."/>
            <person name="Steffen J."/>
            <person name="Takuno S."/>
            <person name="Brandvain Y."/>
            <person name="Coop G."/>
            <person name="Andolfatto P."/>
            <person name="Hu T.T."/>
            <person name="Blanchette M."/>
            <person name="Clark R.M."/>
            <person name="Quesneville H."/>
            <person name="Nordborg M."/>
            <person name="Gaut B.S."/>
            <person name="Lysak M.A."/>
            <person name="Jenkins J."/>
            <person name="Grimwood J."/>
            <person name="Chapman J."/>
            <person name="Prochnik S."/>
            <person name="Shu S."/>
            <person name="Rokhsar D."/>
            <person name="Schmutz J."/>
            <person name="Weigel D."/>
            <person name="Wright S.I."/>
        </authorList>
    </citation>
    <scope>NUCLEOTIDE SEQUENCE [LARGE SCALE GENOMIC DNA]</scope>
    <source>
        <strain evidence="17">cv. Monte Gargano</strain>
    </source>
</reference>
<dbReference type="SUPFAM" id="SSF56112">
    <property type="entry name" value="Protein kinase-like (PK-like)"/>
    <property type="match status" value="1"/>
</dbReference>
<evidence type="ECO:0000256" key="1">
    <source>
        <dbReference type="ARBA" id="ARBA00000900"/>
    </source>
</evidence>
<evidence type="ECO:0000256" key="5">
    <source>
        <dbReference type="ARBA" id="ARBA00022527"/>
    </source>
</evidence>
<dbReference type="Gene3D" id="3.30.200.20">
    <property type="entry name" value="Phosphorylase Kinase, domain 1"/>
    <property type="match status" value="1"/>
</dbReference>
<keyword evidence="8" id="KW-0418">Kinase</keyword>
<sequence>STNITRGLLLLLLQKPISSSKSFFNFIFMVVMTNKFFESIGGAPSYSSIAVAVKGSVGDAVGGTASRRALRWTIENLLPEIDRLVLVHVMPTVTTIPSPSGSKIPVEELEESVVSMYKRDLRKEYEQVFVPFKKICKSNKVETLLLEHNDPAKALLKYMADTEVECLVIGSCSSNFLTRKKGQELPLTVLGEAPEACEIYVVCKDRILTKSTNQFTADSSSSFRIPEGAEAYTESFSRTRSDKTSLSASSIASSGRKRIGRPASLPHSHPTSRVFSDAQSSTDVGLVNDEHTRSILRHSTVSSIKKQLDPRPHIKTPKSDVKSEVEQLRKEVQTTLSMYKQACEELVHKQTQVQSLSSECIKETEKVITALEKEEMRRKAAAEEKEKHLKAVKEVEEAKSMLAKEFCDRQLAELDALKQSIEKQKVIEQLFLRDGRYRKYTKEEIAAATDNFSSRKIIGEGGYGKVYKCSLDHTPVALKVLKPDSIEKKEEFLKEISVLSQLRHPHVVLLLGACPENGCLVYEYMENGSLDSHITPKKGKPSLSWFIRFRIIYETACGLAFLHSSKPEPIVHRDLKPGNILLDRNFVSKIGDVGLAKLMSEEAPDSVTVYRNSIIAGTLYYMDPEYQRTGTIRPKSDLYAFGIIILQLLTGRHPNGLLFCVEDALKRGCFEDMLDKSVRDWPITETKELARIAVECSQLKCRDRPDLDTQVLPALKQILESANSRLKTEQANARPPTHYYCPILKEIMEDPQIAADGFTYEGKAIKAWMQKHQNVSPVTKHRLKHSDLTPNHTLKSAIQEWRSRSRLDLSTTLGSF</sequence>
<feature type="domain" description="U-box" evidence="15">
    <location>
        <begin position="734"/>
        <end position="808"/>
    </location>
</feature>
<keyword evidence="9" id="KW-0833">Ubl conjugation pathway</keyword>
<dbReference type="Pfam" id="PF04564">
    <property type="entry name" value="U-box"/>
    <property type="match status" value="1"/>
</dbReference>
<dbReference type="SMART" id="SM00504">
    <property type="entry name" value="Ubox"/>
    <property type="match status" value="1"/>
</dbReference>
<feature type="coiled-coil region" evidence="12">
    <location>
        <begin position="371"/>
        <end position="424"/>
    </location>
</feature>
<evidence type="ECO:0000256" key="10">
    <source>
        <dbReference type="ARBA" id="ARBA00022840"/>
    </source>
</evidence>
<dbReference type="eggNOG" id="ENOG502QQ92">
    <property type="taxonomic scope" value="Eukaryota"/>
</dbReference>
<dbReference type="GO" id="GO:0005524">
    <property type="term" value="F:ATP binding"/>
    <property type="evidence" value="ECO:0007669"/>
    <property type="project" value="UniProtKB-UniRule"/>
</dbReference>
<dbReference type="OrthoDB" id="10064100at2759"/>
<dbReference type="Proteomes" id="UP000029121">
    <property type="component" value="Unassembled WGS sequence"/>
</dbReference>
<dbReference type="InterPro" id="IPR017441">
    <property type="entry name" value="Protein_kinase_ATP_BS"/>
</dbReference>
<organism evidence="16 17">
    <name type="scientific">Capsella rubella</name>
    <dbReference type="NCBI Taxonomy" id="81985"/>
    <lineage>
        <taxon>Eukaryota</taxon>
        <taxon>Viridiplantae</taxon>
        <taxon>Streptophyta</taxon>
        <taxon>Embryophyta</taxon>
        <taxon>Tracheophyta</taxon>
        <taxon>Spermatophyta</taxon>
        <taxon>Magnoliopsida</taxon>
        <taxon>eudicotyledons</taxon>
        <taxon>Gunneridae</taxon>
        <taxon>Pentapetalae</taxon>
        <taxon>rosids</taxon>
        <taxon>malvids</taxon>
        <taxon>Brassicales</taxon>
        <taxon>Brassicaceae</taxon>
        <taxon>Camelineae</taxon>
        <taxon>Capsella</taxon>
    </lineage>
</organism>
<evidence type="ECO:0000313" key="17">
    <source>
        <dbReference type="Proteomes" id="UP000029121"/>
    </source>
</evidence>
<dbReference type="InterPro" id="IPR001245">
    <property type="entry name" value="Ser-Thr/Tyr_kinase_cat_dom"/>
</dbReference>
<dbReference type="EC" id="2.3.2.27" evidence="4"/>
<dbReference type="EMBL" id="KB870812">
    <property type="protein sequence ID" value="EOA12919.1"/>
    <property type="molecule type" value="Genomic_DNA"/>
</dbReference>
<dbReference type="PROSITE" id="PS50011">
    <property type="entry name" value="PROTEIN_KINASE_DOM"/>
    <property type="match status" value="1"/>
</dbReference>
<dbReference type="GO" id="GO:0004672">
    <property type="term" value="F:protein kinase activity"/>
    <property type="evidence" value="ECO:0007669"/>
    <property type="project" value="InterPro"/>
</dbReference>
<dbReference type="PANTHER" id="PTHR45647">
    <property type="entry name" value="OS02G0152300 PROTEIN"/>
    <property type="match status" value="1"/>
</dbReference>
<dbReference type="SUPFAM" id="SSF57850">
    <property type="entry name" value="RING/U-box"/>
    <property type="match status" value="1"/>
</dbReference>
<dbReference type="FunFam" id="3.30.200.20:FF:000162">
    <property type="entry name" value="Adenine nucleotide alpha hydrolase-like domain kinase"/>
    <property type="match status" value="1"/>
</dbReference>
<dbReference type="AlphaFoldDB" id="R0G8P1"/>
<keyword evidence="5" id="KW-0723">Serine/threonine-protein kinase</keyword>
<comment type="catalytic activity">
    <reaction evidence="1">
        <text>S-ubiquitinyl-[E2 ubiquitin-conjugating enzyme]-L-cysteine + [acceptor protein]-L-lysine = [E2 ubiquitin-conjugating enzyme]-L-cysteine + N(6)-ubiquitinyl-[acceptor protein]-L-lysine.</text>
        <dbReference type="EC" id="2.3.2.27"/>
    </reaction>
</comment>
<evidence type="ECO:0000256" key="13">
    <source>
        <dbReference type="SAM" id="MobiDB-lite"/>
    </source>
</evidence>
<dbReference type="SUPFAM" id="SSF52402">
    <property type="entry name" value="Adenine nucleotide alpha hydrolases-like"/>
    <property type="match status" value="1"/>
</dbReference>
<dbReference type="InterPro" id="IPR003613">
    <property type="entry name" value="Ubox_domain"/>
</dbReference>
<dbReference type="Pfam" id="PF07714">
    <property type="entry name" value="PK_Tyr_Ser-Thr"/>
    <property type="match status" value="1"/>
</dbReference>
<dbReference type="InterPro" id="IPR008271">
    <property type="entry name" value="Ser/Thr_kinase_AS"/>
</dbReference>
<dbReference type="UniPathway" id="UPA00143"/>
<feature type="region of interest" description="Disordered" evidence="13">
    <location>
        <begin position="303"/>
        <end position="323"/>
    </location>
</feature>
<proteinExistence type="predicted"/>
<dbReference type="Gene3D" id="1.10.510.10">
    <property type="entry name" value="Transferase(Phosphotransferase) domain 1"/>
    <property type="match status" value="1"/>
</dbReference>
<feature type="compositionally biased region" description="Basic and acidic residues" evidence="13">
    <location>
        <begin position="306"/>
        <end position="323"/>
    </location>
</feature>
<evidence type="ECO:0000256" key="11">
    <source>
        <dbReference type="PROSITE-ProRule" id="PRU10141"/>
    </source>
</evidence>
<dbReference type="PROSITE" id="PS00107">
    <property type="entry name" value="PROTEIN_KINASE_ATP"/>
    <property type="match status" value="1"/>
</dbReference>
<name>R0G8P1_9BRAS</name>
<keyword evidence="17" id="KW-1185">Reference proteome</keyword>
<keyword evidence="10 11" id="KW-0067">ATP-binding</keyword>
<feature type="compositionally biased region" description="Polar residues" evidence="13">
    <location>
        <begin position="269"/>
        <end position="282"/>
    </location>
</feature>
<feature type="domain" description="Protein kinase" evidence="14">
    <location>
        <begin position="452"/>
        <end position="741"/>
    </location>
</feature>
<keyword evidence="7 11" id="KW-0547">Nucleotide-binding</keyword>
<comment type="pathway">
    <text evidence="3">Protein modification; protein ubiquitination.</text>
</comment>
<evidence type="ECO:0000313" key="16">
    <source>
        <dbReference type="EMBL" id="EOA12919.1"/>
    </source>
</evidence>
<dbReference type="InterPro" id="IPR014729">
    <property type="entry name" value="Rossmann-like_a/b/a_fold"/>
</dbReference>
<evidence type="ECO:0000256" key="7">
    <source>
        <dbReference type="ARBA" id="ARBA00022741"/>
    </source>
</evidence>
<evidence type="ECO:0000259" key="14">
    <source>
        <dbReference type="PROSITE" id="PS50011"/>
    </source>
</evidence>
<comment type="function">
    <text evidence="2">Functions as an E3 ubiquitin ligase.</text>
</comment>
<accession>R0G8P1</accession>
<dbReference type="InterPro" id="IPR000719">
    <property type="entry name" value="Prot_kinase_dom"/>
</dbReference>
<feature type="binding site" evidence="11">
    <location>
        <position position="479"/>
    </location>
    <ligand>
        <name>ATP</name>
        <dbReference type="ChEBI" id="CHEBI:30616"/>
    </ligand>
</feature>
<dbReference type="KEGG" id="crb:17876271"/>
<dbReference type="InterPro" id="IPR013083">
    <property type="entry name" value="Znf_RING/FYVE/PHD"/>
</dbReference>
<evidence type="ECO:0000256" key="12">
    <source>
        <dbReference type="SAM" id="Coils"/>
    </source>
</evidence>
<feature type="region of interest" description="Disordered" evidence="13">
    <location>
        <begin position="234"/>
        <end position="282"/>
    </location>
</feature>
<dbReference type="GO" id="GO:0061630">
    <property type="term" value="F:ubiquitin protein ligase activity"/>
    <property type="evidence" value="ECO:0007669"/>
    <property type="project" value="UniProtKB-EC"/>
</dbReference>
<evidence type="ECO:0000256" key="4">
    <source>
        <dbReference type="ARBA" id="ARBA00012483"/>
    </source>
</evidence>
<evidence type="ECO:0000256" key="3">
    <source>
        <dbReference type="ARBA" id="ARBA00004906"/>
    </source>
</evidence>
<dbReference type="CDD" id="cd16655">
    <property type="entry name" value="RING-Ubox_WDSUB1-like"/>
    <property type="match status" value="1"/>
</dbReference>
<dbReference type="InterPro" id="IPR011009">
    <property type="entry name" value="Kinase-like_dom_sf"/>
</dbReference>
<gene>
    <name evidence="16" type="ORF">CARUB_v10025897mg</name>
</gene>
<dbReference type="CDD" id="cd01989">
    <property type="entry name" value="USP_STK_Ubox_N"/>
    <property type="match status" value="1"/>
</dbReference>
<dbReference type="Gene3D" id="3.30.40.10">
    <property type="entry name" value="Zinc/RING finger domain, C3HC4 (zinc finger)"/>
    <property type="match status" value="1"/>
</dbReference>
<dbReference type="PROSITE" id="PS00108">
    <property type="entry name" value="PROTEIN_KINASE_ST"/>
    <property type="match status" value="1"/>
</dbReference>
<dbReference type="GO" id="GO:0016567">
    <property type="term" value="P:protein ubiquitination"/>
    <property type="evidence" value="ECO:0007669"/>
    <property type="project" value="UniProtKB-UniPathway"/>
</dbReference>
<feature type="compositionally biased region" description="Low complexity" evidence="13">
    <location>
        <begin position="244"/>
        <end position="254"/>
    </location>
</feature>
<evidence type="ECO:0000256" key="6">
    <source>
        <dbReference type="ARBA" id="ARBA00022679"/>
    </source>
</evidence>
<dbReference type="PANTHER" id="PTHR45647:SF65">
    <property type="entry name" value="U-BOX DOMAIN-CONTAINING PROTEIN KINASE FAMILY PROTEIN"/>
    <property type="match status" value="1"/>
</dbReference>
<keyword evidence="6" id="KW-0808">Transferase</keyword>